<dbReference type="GO" id="GO:0016787">
    <property type="term" value="F:hydrolase activity"/>
    <property type="evidence" value="ECO:0007669"/>
    <property type="project" value="InterPro"/>
</dbReference>
<proteinExistence type="predicted"/>
<name>A0A089HLJ7_PAEDU</name>
<evidence type="ECO:0000259" key="2">
    <source>
        <dbReference type="Pfam" id="PF07486"/>
    </source>
</evidence>
<sequence>MSIFKQNRWMLPLLGVILVCFSAIILLLPELGLSGERDKVYVGRLQSPLLLSAPQAGDTTVNVGERTKPAAEPALKARAAIVRQSHPELSVVPQALVTAWKPAPASEWLSVKQLVLKDNSNSASVIAKNKASAAAPIRHPQNAREARRKAAAGTAPRQSKDKKTAVTRKHLPVILYFSRNKLLSREERDQSTRSYAVSEEEVLLLQKIVMAEAEGEPYKGKVAVANVVLNRLRSAQFPNTIKAVIYQKHQFSPVANGRLKRVKPNQDSIRAVAAALSGVKEVTDDTYYFLSLKLAQDLTVHHSQTFSEKIGNHSFYR</sequence>
<dbReference type="AlphaFoldDB" id="A0A089HLJ7"/>
<accession>A0A089HLJ7</accession>
<dbReference type="Proteomes" id="UP000029409">
    <property type="component" value="Chromosome"/>
</dbReference>
<dbReference type="STRING" id="44251.PDUR_06170"/>
<organism evidence="3 4">
    <name type="scientific">Paenibacillus durus</name>
    <name type="common">Paenibacillus azotofixans</name>
    <dbReference type="NCBI Taxonomy" id="44251"/>
    <lineage>
        <taxon>Bacteria</taxon>
        <taxon>Bacillati</taxon>
        <taxon>Bacillota</taxon>
        <taxon>Bacilli</taxon>
        <taxon>Bacillales</taxon>
        <taxon>Paenibacillaceae</taxon>
        <taxon>Paenibacillus</taxon>
    </lineage>
</organism>
<keyword evidence="4" id="KW-1185">Reference proteome</keyword>
<dbReference type="InterPro" id="IPR011105">
    <property type="entry name" value="Cell_wall_hydrolase_SleB"/>
</dbReference>
<feature type="region of interest" description="Disordered" evidence="1">
    <location>
        <begin position="131"/>
        <end position="164"/>
    </location>
</feature>
<evidence type="ECO:0000313" key="4">
    <source>
        <dbReference type="Proteomes" id="UP000029409"/>
    </source>
</evidence>
<feature type="domain" description="Cell wall hydrolase SleB" evidence="2">
    <location>
        <begin position="215"/>
        <end position="316"/>
    </location>
</feature>
<dbReference type="EMBL" id="CP009288">
    <property type="protein sequence ID" value="AIQ11580.1"/>
    <property type="molecule type" value="Genomic_DNA"/>
</dbReference>
<gene>
    <name evidence="3" type="ORF">PDUR_06170</name>
</gene>
<reference evidence="3 4" key="1">
    <citation type="submission" date="2014-08" db="EMBL/GenBank/DDBJ databases">
        <title>Comparative genomics of the Paenibacillus odorifer group.</title>
        <authorList>
            <person name="den Bakker H.C."/>
            <person name="Tsai Y.-C."/>
            <person name="Martin N."/>
            <person name="Korlach J."/>
            <person name="Wiedmann M."/>
        </authorList>
    </citation>
    <scope>NUCLEOTIDE SEQUENCE [LARGE SCALE GENOMIC DNA]</scope>
    <source>
        <strain evidence="3 4">DSM 1735</strain>
    </source>
</reference>
<evidence type="ECO:0000313" key="3">
    <source>
        <dbReference type="EMBL" id="AIQ11580.1"/>
    </source>
</evidence>
<dbReference type="eggNOG" id="COG3773">
    <property type="taxonomic scope" value="Bacteria"/>
</dbReference>
<protein>
    <recommendedName>
        <fullName evidence="2">Cell wall hydrolase SleB domain-containing protein</fullName>
    </recommendedName>
</protein>
<dbReference type="Pfam" id="PF07486">
    <property type="entry name" value="Hydrolase_2"/>
    <property type="match status" value="1"/>
</dbReference>
<evidence type="ECO:0000256" key="1">
    <source>
        <dbReference type="SAM" id="MobiDB-lite"/>
    </source>
</evidence>
<dbReference type="RefSeq" id="WP_042205480.1">
    <property type="nucleotide sequence ID" value="NZ_CP009288.1"/>
</dbReference>
<dbReference type="InterPro" id="IPR042047">
    <property type="entry name" value="SleB_dom1"/>
</dbReference>
<dbReference type="Gene3D" id="1.10.10.2520">
    <property type="entry name" value="Cell wall hydrolase SleB, domain 1"/>
    <property type="match status" value="1"/>
</dbReference>
<dbReference type="KEGG" id="pdu:PDUR_06170"/>